<dbReference type="Proteomes" id="UP001152795">
    <property type="component" value="Unassembled WGS sequence"/>
</dbReference>
<keyword evidence="2" id="KW-1185">Reference proteome</keyword>
<evidence type="ECO:0000313" key="2">
    <source>
        <dbReference type="Proteomes" id="UP001152795"/>
    </source>
</evidence>
<evidence type="ECO:0000313" key="1">
    <source>
        <dbReference type="EMBL" id="CAB4030352.1"/>
    </source>
</evidence>
<dbReference type="Pfam" id="PF12937">
    <property type="entry name" value="F-box-like"/>
    <property type="match status" value="1"/>
</dbReference>
<proteinExistence type="predicted"/>
<gene>
    <name evidence="1" type="ORF">PACLA_8A070801</name>
</gene>
<dbReference type="InterPro" id="IPR001810">
    <property type="entry name" value="F-box_dom"/>
</dbReference>
<dbReference type="InterPro" id="IPR036047">
    <property type="entry name" value="F-box-like_dom_sf"/>
</dbReference>
<dbReference type="SUPFAM" id="SSF81383">
    <property type="entry name" value="F-box domain"/>
    <property type="match status" value="1"/>
</dbReference>
<dbReference type="EMBL" id="CACRXK020016803">
    <property type="protein sequence ID" value="CAB4030352.1"/>
    <property type="molecule type" value="Genomic_DNA"/>
</dbReference>
<sequence length="164" mass="19294">MSLTDLPPEVLLTIFLYLRTKFVLNTVTRVCKLFYHIITPEATWKTRFNKIWPRRVTNDSDCIIPRWKELCHQNEEFDQHWLEPEKEFDLFTISQEFPIDSVLLLNYGMTLISGSRDRSICIKDIQNIEDVDNLSALPCTFINAHQVSTPYSIQVKPTVMHISY</sequence>
<reference evidence="1" key="1">
    <citation type="submission" date="2020-04" db="EMBL/GenBank/DDBJ databases">
        <authorList>
            <person name="Alioto T."/>
            <person name="Alioto T."/>
            <person name="Gomez Garrido J."/>
        </authorList>
    </citation>
    <scope>NUCLEOTIDE SEQUENCE</scope>
    <source>
        <strain evidence="1">A484AB</strain>
    </source>
</reference>
<name>A0A6S7KUN6_PARCT</name>
<dbReference type="AlphaFoldDB" id="A0A6S7KUN6"/>
<protein>
    <submittedName>
        <fullName evidence="1">F-box WD repeat-containing 9-like</fullName>
    </submittedName>
</protein>
<dbReference type="PROSITE" id="PS50181">
    <property type="entry name" value="FBOX"/>
    <property type="match status" value="1"/>
</dbReference>
<dbReference type="OrthoDB" id="2305498at2759"/>
<organism evidence="1 2">
    <name type="scientific">Paramuricea clavata</name>
    <name type="common">Red gorgonian</name>
    <name type="synonym">Violescent sea-whip</name>
    <dbReference type="NCBI Taxonomy" id="317549"/>
    <lineage>
        <taxon>Eukaryota</taxon>
        <taxon>Metazoa</taxon>
        <taxon>Cnidaria</taxon>
        <taxon>Anthozoa</taxon>
        <taxon>Octocorallia</taxon>
        <taxon>Malacalcyonacea</taxon>
        <taxon>Plexauridae</taxon>
        <taxon>Paramuricea</taxon>
    </lineage>
</organism>
<accession>A0A6S7KUN6</accession>
<dbReference type="Gene3D" id="1.20.1280.50">
    <property type="match status" value="1"/>
</dbReference>
<comment type="caution">
    <text evidence="1">The sequence shown here is derived from an EMBL/GenBank/DDBJ whole genome shotgun (WGS) entry which is preliminary data.</text>
</comment>